<gene>
    <name evidence="2" type="ORF">OUZ56_012010</name>
</gene>
<evidence type="ECO:0000313" key="3">
    <source>
        <dbReference type="Proteomes" id="UP001234178"/>
    </source>
</evidence>
<accession>A0ABQ9Z1T2</accession>
<evidence type="ECO:0000313" key="2">
    <source>
        <dbReference type="EMBL" id="KAK4006854.1"/>
    </source>
</evidence>
<feature type="region of interest" description="Disordered" evidence="1">
    <location>
        <begin position="1"/>
        <end position="50"/>
    </location>
</feature>
<evidence type="ECO:0000256" key="1">
    <source>
        <dbReference type="SAM" id="MobiDB-lite"/>
    </source>
</evidence>
<sequence>MQRGQWREKNARRRGSSQDISRGTIGRWGEEGKFREVEENSNNPCVEEESGAGRHAIASEIFIVEWCHLQGGKGECFYRVRMGAGYGYRFRANPCGSCGTRRLIKAEKYNV</sequence>
<name>A0ABQ9Z1T2_9CRUS</name>
<proteinExistence type="predicted"/>
<comment type="caution">
    <text evidence="2">The sequence shown here is derived from an EMBL/GenBank/DDBJ whole genome shotgun (WGS) entry which is preliminary data.</text>
</comment>
<dbReference type="EMBL" id="JAOYFB010000002">
    <property type="protein sequence ID" value="KAK4006854.1"/>
    <property type="molecule type" value="Genomic_DNA"/>
</dbReference>
<reference evidence="2 3" key="1">
    <citation type="journal article" date="2023" name="Nucleic Acids Res.">
        <title>The hologenome of Daphnia magna reveals possible DNA methylation and microbiome-mediated evolution of the host genome.</title>
        <authorList>
            <person name="Chaturvedi A."/>
            <person name="Li X."/>
            <person name="Dhandapani V."/>
            <person name="Marshall H."/>
            <person name="Kissane S."/>
            <person name="Cuenca-Cambronero M."/>
            <person name="Asole G."/>
            <person name="Calvet F."/>
            <person name="Ruiz-Romero M."/>
            <person name="Marangio P."/>
            <person name="Guigo R."/>
            <person name="Rago D."/>
            <person name="Mirbahai L."/>
            <person name="Eastwood N."/>
            <person name="Colbourne J.K."/>
            <person name="Zhou J."/>
            <person name="Mallon E."/>
            <person name="Orsini L."/>
        </authorList>
    </citation>
    <scope>NUCLEOTIDE SEQUENCE [LARGE SCALE GENOMIC DNA]</scope>
    <source>
        <strain evidence="2">LRV0_1</strain>
    </source>
</reference>
<feature type="compositionally biased region" description="Basic and acidic residues" evidence="1">
    <location>
        <begin position="28"/>
        <end position="38"/>
    </location>
</feature>
<dbReference type="Proteomes" id="UP001234178">
    <property type="component" value="Unassembled WGS sequence"/>
</dbReference>
<keyword evidence="3" id="KW-1185">Reference proteome</keyword>
<protein>
    <submittedName>
        <fullName evidence="2">Uncharacterized protein</fullName>
    </submittedName>
</protein>
<organism evidence="2 3">
    <name type="scientific">Daphnia magna</name>
    <dbReference type="NCBI Taxonomy" id="35525"/>
    <lineage>
        <taxon>Eukaryota</taxon>
        <taxon>Metazoa</taxon>
        <taxon>Ecdysozoa</taxon>
        <taxon>Arthropoda</taxon>
        <taxon>Crustacea</taxon>
        <taxon>Branchiopoda</taxon>
        <taxon>Diplostraca</taxon>
        <taxon>Cladocera</taxon>
        <taxon>Anomopoda</taxon>
        <taxon>Daphniidae</taxon>
        <taxon>Daphnia</taxon>
    </lineage>
</organism>